<dbReference type="Proteomes" id="UP000694420">
    <property type="component" value="Unplaced"/>
</dbReference>
<dbReference type="AlphaFoldDB" id="A0A8C7A3R5"/>
<dbReference type="GO" id="GO:2000146">
    <property type="term" value="P:negative regulation of cell motility"/>
    <property type="evidence" value="ECO:0007669"/>
    <property type="project" value="TreeGrafter"/>
</dbReference>
<sequence length="99" mass="11071">MLDVKQQKVIQENMSWNKSGLTDITGLELAVLGACTCSTSGGQPCSCARMSAATRKQLLQLKQEETRKAWGRNYQVCCLQVWTVGELKSWTILMKSLRC</sequence>
<name>A0A8C7A3R5_NOTPE</name>
<dbReference type="GO" id="GO:0005737">
    <property type="term" value="C:cytoplasm"/>
    <property type="evidence" value="ECO:0007669"/>
    <property type="project" value="TreeGrafter"/>
</dbReference>
<dbReference type="PANTHER" id="PTHR28616:SF1">
    <property type="entry name" value="COILED-COIL DOMAIN-CONTAINING PROTEIN 125"/>
    <property type="match status" value="1"/>
</dbReference>
<dbReference type="InterPro" id="IPR034608">
    <property type="entry name" value="CCDC125"/>
</dbReference>
<protein>
    <submittedName>
        <fullName evidence="1">Coiled-coil domain containing 125</fullName>
    </submittedName>
</protein>
<proteinExistence type="predicted"/>
<dbReference type="Ensembl" id="ENSNPET00000021990.1">
    <property type="protein sequence ID" value="ENSNPEP00000021440.1"/>
    <property type="gene ID" value="ENSNPEG00000015901.1"/>
</dbReference>
<gene>
    <name evidence="1" type="primary">CCDC125</name>
</gene>
<accession>A0A8C7A3R5</accession>
<organism evidence="1 2">
    <name type="scientific">Nothoprocta perdicaria</name>
    <name type="common">Chilean tinamou</name>
    <name type="synonym">Crypturus perdicarius</name>
    <dbReference type="NCBI Taxonomy" id="30464"/>
    <lineage>
        <taxon>Eukaryota</taxon>
        <taxon>Metazoa</taxon>
        <taxon>Chordata</taxon>
        <taxon>Craniata</taxon>
        <taxon>Vertebrata</taxon>
        <taxon>Euteleostomi</taxon>
        <taxon>Archelosauria</taxon>
        <taxon>Archosauria</taxon>
        <taxon>Dinosauria</taxon>
        <taxon>Saurischia</taxon>
        <taxon>Theropoda</taxon>
        <taxon>Coelurosauria</taxon>
        <taxon>Aves</taxon>
        <taxon>Palaeognathae</taxon>
        <taxon>Tinamiformes</taxon>
        <taxon>Tinamidae</taxon>
        <taxon>Nothoprocta</taxon>
    </lineage>
</organism>
<dbReference type="PANTHER" id="PTHR28616">
    <property type="entry name" value="COILED-COIL DOMAIN-CONTAINING PROTEIN 125"/>
    <property type="match status" value="1"/>
</dbReference>
<reference evidence="1" key="2">
    <citation type="submission" date="2025-09" db="UniProtKB">
        <authorList>
            <consortium name="Ensembl"/>
        </authorList>
    </citation>
    <scope>IDENTIFICATION</scope>
</reference>
<evidence type="ECO:0000313" key="1">
    <source>
        <dbReference type="Ensembl" id="ENSNPEP00000021440.1"/>
    </source>
</evidence>
<reference evidence="1" key="1">
    <citation type="submission" date="2025-08" db="UniProtKB">
        <authorList>
            <consortium name="Ensembl"/>
        </authorList>
    </citation>
    <scope>IDENTIFICATION</scope>
</reference>
<dbReference type="GO" id="GO:0035024">
    <property type="term" value="P:negative regulation of Rho protein signal transduction"/>
    <property type="evidence" value="ECO:0007669"/>
    <property type="project" value="TreeGrafter"/>
</dbReference>
<evidence type="ECO:0000313" key="2">
    <source>
        <dbReference type="Proteomes" id="UP000694420"/>
    </source>
</evidence>
<keyword evidence="2" id="KW-1185">Reference proteome</keyword>